<feature type="compositionally biased region" description="Pro residues" evidence="2">
    <location>
        <begin position="239"/>
        <end position="249"/>
    </location>
</feature>
<evidence type="ECO:0008006" key="7">
    <source>
        <dbReference type="Google" id="ProtNLM"/>
    </source>
</evidence>
<dbReference type="EMBL" id="JARAOO010000005">
    <property type="protein sequence ID" value="KAJ7967093.1"/>
    <property type="molecule type" value="Genomic_DNA"/>
</dbReference>
<evidence type="ECO:0000256" key="1">
    <source>
        <dbReference type="SAM" id="Coils"/>
    </source>
</evidence>
<feature type="compositionally biased region" description="Basic residues" evidence="2">
    <location>
        <begin position="100"/>
        <end position="111"/>
    </location>
</feature>
<feature type="region of interest" description="Disordered" evidence="2">
    <location>
        <begin position="221"/>
        <end position="254"/>
    </location>
</feature>
<evidence type="ECO:0000259" key="3">
    <source>
        <dbReference type="Pfam" id="PF04782"/>
    </source>
</evidence>
<dbReference type="InterPro" id="IPR006868">
    <property type="entry name" value="DUF630"/>
</dbReference>
<dbReference type="Pfam" id="PF04783">
    <property type="entry name" value="DUF630"/>
    <property type="match status" value="1"/>
</dbReference>
<dbReference type="Proteomes" id="UP001163823">
    <property type="component" value="Chromosome 5"/>
</dbReference>
<reference evidence="5" key="1">
    <citation type="journal article" date="2023" name="Science">
        <title>Elucidation of the pathway for biosynthesis of saponin adjuvants from the soapbark tree.</title>
        <authorList>
            <person name="Reed J."/>
            <person name="Orme A."/>
            <person name="El-Demerdash A."/>
            <person name="Owen C."/>
            <person name="Martin L.B.B."/>
            <person name="Misra R.C."/>
            <person name="Kikuchi S."/>
            <person name="Rejzek M."/>
            <person name="Martin A.C."/>
            <person name="Harkess A."/>
            <person name="Leebens-Mack J."/>
            <person name="Louveau T."/>
            <person name="Stephenson M.J."/>
            <person name="Osbourn A."/>
        </authorList>
    </citation>
    <scope>NUCLEOTIDE SEQUENCE</scope>
    <source>
        <tissue evidence="5">Leaf</tissue>
    </source>
</reference>
<dbReference type="PANTHER" id="PTHR21450:SF41">
    <property type="entry name" value="RNA POLYMERASE SUBUNIT BETA, PUTATIVE (DUF630 AND DUF632)-RELATED"/>
    <property type="match status" value="1"/>
</dbReference>
<dbReference type="InterPro" id="IPR006867">
    <property type="entry name" value="DUF632"/>
</dbReference>
<accession>A0AAD7PT97</accession>
<feature type="compositionally biased region" description="Pro residues" evidence="2">
    <location>
        <begin position="221"/>
        <end position="232"/>
    </location>
</feature>
<feature type="domain" description="DUF632" evidence="3">
    <location>
        <begin position="379"/>
        <end position="694"/>
    </location>
</feature>
<evidence type="ECO:0000313" key="5">
    <source>
        <dbReference type="EMBL" id="KAJ7967093.1"/>
    </source>
</evidence>
<dbReference type="KEGG" id="qsa:O6P43_011398"/>
<evidence type="ECO:0000313" key="6">
    <source>
        <dbReference type="Proteomes" id="UP001163823"/>
    </source>
</evidence>
<feature type="domain" description="DUF630" evidence="4">
    <location>
        <begin position="1"/>
        <end position="59"/>
    </location>
</feature>
<dbReference type="PANTHER" id="PTHR21450">
    <property type="entry name" value="PROTEIN ALTERED PHOSPHATE STARVATION RESPONSE 1"/>
    <property type="match status" value="1"/>
</dbReference>
<proteinExistence type="predicted"/>
<feature type="region of interest" description="Disordered" evidence="2">
    <location>
        <begin position="72"/>
        <end position="140"/>
    </location>
</feature>
<evidence type="ECO:0000256" key="2">
    <source>
        <dbReference type="SAM" id="MobiDB-lite"/>
    </source>
</evidence>
<name>A0AAD7PT97_QUISA</name>
<sequence length="809" mass="91201">MGCTSSKLDDLPAVVLCRERCTFIDEATYQRYALAQAHIAYIHSLKGIGHSLHHFIQQDFTISGSLPFSPQLNLPLPHHHQKKGDHPASIKQASGSSPQHHSHSKPGSHLHFHSDSEEEDDQDELGSLHHSGHSSPDADHAHIDFINYSDQGGHVSMPGGFMHMNFMKNKATPSVVFEQRPISPQTVYMGETSLPNTNPNAYPYYGYPNYGGGTSGLYGSPPPYGSSSPPPQAVASSSKPPPPPPPPPRASAWDFFNPFESFGKSYSPCTPSRDWKELRDEEGIPDLEDEDYQHEVVQQVHGDQKLVDDVSGNHSKPALDNETEAFLYQTKPGVSMENDGVEYEVHVVEKKVVGNDDMSKERGGGAAFKGRGGPRDVFEFAKEVEIQFVRASEAGTEIAKMLEVGKLPYHRKHGFYQASSKMLHVVTPSLSVVSSQPSTSTNATESFSNNTITAHLDFDEDVLTRAGNLSSILQKLCLWEKKLYNEVKAEEKMRVRHDRKCRKLKRLDKRGAEAQKVDSTRTLIRSLSTKIRIAIQVVDRISVTINKIRDEELWPQLNDLIQGLTRMWKSMLECHRSQCEAIREARNLGSIGSRKIFSDAHLEATRQLEHELINWTIRFSSWVAFQKGYVKALNKWLLKCLPDEPEEAPDGVAPFSPGRIGAPPVFVICNQWSQALERICEKEVVESMRIFTMCMLHIWEQDRLELRQRSVVNKDLERKVRNLDRDDQKIQKEIQALDRQMVLVSGEGNRFSVSESIIYQSEKSSSLQGTLLHIFDAMEKFTDNCLKAYEELLQRSEEESVAREHGRVS</sequence>
<dbReference type="Pfam" id="PF04782">
    <property type="entry name" value="DUF632"/>
    <property type="match status" value="1"/>
</dbReference>
<keyword evidence="1" id="KW-0175">Coiled coil</keyword>
<evidence type="ECO:0000259" key="4">
    <source>
        <dbReference type="Pfam" id="PF04783"/>
    </source>
</evidence>
<protein>
    <recommendedName>
        <fullName evidence="7">Nitrate regulatory gene2 protein-like</fullName>
    </recommendedName>
</protein>
<comment type="caution">
    <text evidence="5">The sequence shown here is derived from an EMBL/GenBank/DDBJ whole genome shotgun (WGS) entry which is preliminary data.</text>
</comment>
<dbReference type="AlphaFoldDB" id="A0AAD7PT97"/>
<organism evidence="5 6">
    <name type="scientific">Quillaja saponaria</name>
    <name type="common">Soap bark tree</name>
    <dbReference type="NCBI Taxonomy" id="32244"/>
    <lineage>
        <taxon>Eukaryota</taxon>
        <taxon>Viridiplantae</taxon>
        <taxon>Streptophyta</taxon>
        <taxon>Embryophyta</taxon>
        <taxon>Tracheophyta</taxon>
        <taxon>Spermatophyta</taxon>
        <taxon>Magnoliopsida</taxon>
        <taxon>eudicotyledons</taxon>
        <taxon>Gunneridae</taxon>
        <taxon>Pentapetalae</taxon>
        <taxon>rosids</taxon>
        <taxon>fabids</taxon>
        <taxon>Fabales</taxon>
        <taxon>Quillajaceae</taxon>
        <taxon>Quillaja</taxon>
    </lineage>
</organism>
<gene>
    <name evidence="5" type="ORF">O6P43_011398</name>
</gene>
<feature type="coiled-coil region" evidence="1">
    <location>
        <begin position="713"/>
        <end position="740"/>
    </location>
</feature>
<keyword evidence="6" id="KW-1185">Reference proteome</keyword>